<gene>
    <name evidence="1" type="primary">Acey_s0149.g2685</name>
    <name evidence="1" type="ORF">Y032_0149g2685</name>
</gene>
<comment type="caution">
    <text evidence="1">The sequence shown here is derived from an EMBL/GenBank/DDBJ whole genome shotgun (WGS) entry which is preliminary data.</text>
</comment>
<dbReference type="PANTHER" id="PTHR46060">
    <property type="entry name" value="MARINER MOS1 TRANSPOSASE-LIKE PROTEIN"/>
    <property type="match status" value="1"/>
</dbReference>
<dbReference type="AlphaFoldDB" id="A0A016T1D0"/>
<dbReference type="GO" id="GO:0006303">
    <property type="term" value="P:double-strand break repair via nonhomologous end joining"/>
    <property type="evidence" value="ECO:0007669"/>
    <property type="project" value="TreeGrafter"/>
</dbReference>
<dbReference type="PANTHER" id="PTHR46060:SF2">
    <property type="entry name" value="HISTONE-LYSINE N-METHYLTRANSFERASE SETMAR"/>
    <property type="match status" value="1"/>
</dbReference>
<evidence type="ECO:0000313" key="1">
    <source>
        <dbReference type="EMBL" id="EYB96520.1"/>
    </source>
</evidence>
<dbReference type="STRING" id="53326.A0A016T1D0"/>
<dbReference type="Proteomes" id="UP000024635">
    <property type="component" value="Unassembled WGS sequence"/>
</dbReference>
<dbReference type="GO" id="GO:0046975">
    <property type="term" value="F:histone H3K36 methyltransferase activity"/>
    <property type="evidence" value="ECO:0007669"/>
    <property type="project" value="TreeGrafter"/>
</dbReference>
<dbReference type="GO" id="GO:0003697">
    <property type="term" value="F:single-stranded DNA binding"/>
    <property type="evidence" value="ECO:0007669"/>
    <property type="project" value="TreeGrafter"/>
</dbReference>
<dbReference type="Gene3D" id="3.30.420.10">
    <property type="entry name" value="Ribonuclease H-like superfamily/Ribonuclease H"/>
    <property type="match status" value="1"/>
</dbReference>
<evidence type="ECO:0008006" key="3">
    <source>
        <dbReference type="Google" id="ProtNLM"/>
    </source>
</evidence>
<dbReference type="GO" id="GO:0044547">
    <property type="term" value="F:DNA topoisomerase binding"/>
    <property type="evidence" value="ECO:0007669"/>
    <property type="project" value="TreeGrafter"/>
</dbReference>
<protein>
    <recommendedName>
        <fullName evidence="3">Tc1-like transposase DDE domain-containing protein</fullName>
    </recommendedName>
</protein>
<dbReference type="InterPro" id="IPR001888">
    <property type="entry name" value="Transposase_1"/>
</dbReference>
<dbReference type="GO" id="GO:0042800">
    <property type="term" value="F:histone H3K4 methyltransferase activity"/>
    <property type="evidence" value="ECO:0007669"/>
    <property type="project" value="TreeGrafter"/>
</dbReference>
<dbReference type="InterPro" id="IPR036397">
    <property type="entry name" value="RNaseH_sf"/>
</dbReference>
<dbReference type="GO" id="GO:0044774">
    <property type="term" value="P:mitotic DNA integrity checkpoint signaling"/>
    <property type="evidence" value="ECO:0007669"/>
    <property type="project" value="TreeGrafter"/>
</dbReference>
<dbReference type="GO" id="GO:0000014">
    <property type="term" value="F:single-stranded DNA endodeoxyribonuclease activity"/>
    <property type="evidence" value="ECO:0007669"/>
    <property type="project" value="TreeGrafter"/>
</dbReference>
<keyword evidence="2" id="KW-1185">Reference proteome</keyword>
<dbReference type="GO" id="GO:0031297">
    <property type="term" value="P:replication fork processing"/>
    <property type="evidence" value="ECO:0007669"/>
    <property type="project" value="TreeGrafter"/>
</dbReference>
<accession>A0A016T1D0</accession>
<sequence length="199" mass="23172">MLRRYQISLELLLWHENEPFLDRVVTCDEKWTCTITANDHRSGWTKMSPRNNSRRRSCTEKRLCSLFGGILHYEFLEPCETIKEDNYCHQMNKMQENLARASSAVVKRKGPVLLHDTAGPHVSRKTSQKLSDLGYEILPHPAYSPDLSPTNYHFFKHVDNFIRGRVSKNQTDAGNAFSEFIASKTTDFQWNGINYFVKR</sequence>
<dbReference type="GO" id="GO:0000793">
    <property type="term" value="C:condensed chromosome"/>
    <property type="evidence" value="ECO:0007669"/>
    <property type="project" value="TreeGrafter"/>
</dbReference>
<evidence type="ECO:0000313" key="2">
    <source>
        <dbReference type="Proteomes" id="UP000024635"/>
    </source>
</evidence>
<dbReference type="InterPro" id="IPR052709">
    <property type="entry name" value="Transposase-MT_Hybrid"/>
</dbReference>
<reference evidence="2" key="1">
    <citation type="journal article" date="2015" name="Nat. Genet.">
        <title>The genome and transcriptome of the zoonotic hookworm Ancylostoma ceylanicum identify infection-specific gene families.</title>
        <authorList>
            <person name="Schwarz E.M."/>
            <person name="Hu Y."/>
            <person name="Antoshechkin I."/>
            <person name="Miller M.M."/>
            <person name="Sternberg P.W."/>
            <person name="Aroian R.V."/>
        </authorList>
    </citation>
    <scope>NUCLEOTIDE SEQUENCE</scope>
    <source>
        <strain evidence="2">HY135</strain>
    </source>
</reference>
<name>A0A016T1D0_9BILA</name>
<dbReference type="GO" id="GO:0000729">
    <property type="term" value="P:DNA double-strand break processing"/>
    <property type="evidence" value="ECO:0007669"/>
    <property type="project" value="TreeGrafter"/>
</dbReference>
<organism evidence="1 2">
    <name type="scientific">Ancylostoma ceylanicum</name>
    <dbReference type="NCBI Taxonomy" id="53326"/>
    <lineage>
        <taxon>Eukaryota</taxon>
        <taxon>Metazoa</taxon>
        <taxon>Ecdysozoa</taxon>
        <taxon>Nematoda</taxon>
        <taxon>Chromadorea</taxon>
        <taxon>Rhabditida</taxon>
        <taxon>Rhabditina</taxon>
        <taxon>Rhabditomorpha</taxon>
        <taxon>Strongyloidea</taxon>
        <taxon>Ancylostomatidae</taxon>
        <taxon>Ancylostomatinae</taxon>
        <taxon>Ancylostoma</taxon>
    </lineage>
</organism>
<dbReference type="Pfam" id="PF01359">
    <property type="entry name" value="Transposase_1"/>
    <property type="match status" value="1"/>
</dbReference>
<proteinExistence type="predicted"/>
<dbReference type="GO" id="GO:0035861">
    <property type="term" value="C:site of double-strand break"/>
    <property type="evidence" value="ECO:0007669"/>
    <property type="project" value="TreeGrafter"/>
</dbReference>
<dbReference type="GO" id="GO:0003690">
    <property type="term" value="F:double-stranded DNA binding"/>
    <property type="evidence" value="ECO:0007669"/>
    <property type="project" value="TreeGrafter"/>
</dbReference>
<dbReference type="GO" id="GO:0005634">
    <property type="term" value="C:nucleus"/>
    <property type="evidence" value="ECO:0007669"/>
    <property type="project" value="TreeGrafter"/>
</dbReference>
<dbReference type="EMBL" id="JARK01001485">
    <property type="protein sequence ID" value="EYB96520.1"/>
    <property type="molecule type" value="Genomic_DNA"/>
</dbReference>
<dbReference type="GO" id="GO:0015074">
    <property type="term" value="P:DNA integration"/>
    <property type="evidence" value="ECO:0007669"/>
    <property type="project" value="TreeGrafter"/>
</dbReference>